<gene>
    <name evidence="3" type="ORF">FP026_29085</name>
</gene>
<dbReference type="InterPro" id="IPR008040">
    <property type="entry name" value="Hydant_A_N"/>
</dbReference>
<evidence type="ECO:0000313" key="3">
    <source>
        <dbReference type="EMBL" id="KAA1175544.1"/>
    </source>
</evidence>
<dbReference type="OrthoDB" id="9814788at2"/>
<dbReference type="PANTHER" id="PTHR11365:SF2">
    <property type="entry name" value="5-OXOPROLINASE"/>
    <property type="match status" value="1"/>
</dbReference>
<dbReference type="GO" id="GO:0017168">
    <property type="term" value="F:5-oxoprolinase (ATP-hydrolyzing) activity"/>
    <property type="evidence" value="ECO:0007669"/>
    <property type="project" value="TreeGrafter"/>
</dbReference>
<dbReference type="SUPFAM" id="SSF53067">
    <property type="entry name" value="Actin-like ATPase domain"/>
    <property type="match status" value="1"/>
</dbReference>
<feature type="domain" description="Hydantoinase A/oxoprolinase" evidence="1">
    <location>
        <begin position="189"/>
        <end position="324"/>
    </location>
</feature>
<dbReference type="InterPro" id="IPR043129">
    <property type="entry name" value="ATPase_NBD"/>
</dbReference>
<accession>A0A5B0VME4</accession>
<evidence type="ECO:0000259" key="1">
    <source>
        <dbReference type="Pfam" id="PF01968"/>
    </source>
</evidence>
<organism evidence="3 4">
    <name type="scientific">Rhizobium tropici</name>
    <dbReference type="NCBI Taxonomy" id="398"/>
    <lineage>
        <taxon>Bacteria</taxon>
        <taxon>Pseudomonadati</taxon>
        <taxon>Pseudomonadota</taxon>
        <taxon>Alphaproteobacteria</taxon>
        <taxon>Hyphomicrobiales</taxon>
        <taxon>Rhizobiaceae</taxon>
        <taxon>Rhizobium/Agrobacterium group</taxon>
        <taxon>Rhizobium</taxon>
    </lineage>
</organism>
<sequence>MTSHFLLGIDTGGTYTDAVLFHETDGVIAKAKSLTTRHDLAVGIAGAVDAVIAKADIPVSAIGLVSLSTTLATNALVEGQGGRAGLIMIGFGPDDLKRDGLAEALGSDPVLYLPGGHNVHGNENPLDLTALRDALPELAKSVSSFAVAGYFAVRNPAHEIKVRDCIREISHLPVTCSHELSSKLGGPRRALTTLLNARLVSMIDRLVGACEGFLVTRGISAPMMVVRGDGALISADEAKLRPIETILSGPAASLVGARYLTGLDDAVVSDIGGTTTDVAVMEDGRPRLDADGAVVGGYRTMVEAVAMRTYGLGGDSEVKINDRGLIAAFELGPRRLLPLSLAAHMHGDAILTVLEQQLRATHLARNAGRFALRTGVPDHLASGLTAPEQALFDRIGAVPIALDKLLTMTSQKATLDRLVARGLVHLSGLTPSDAMHMLGRQGQWNADAARLGLALAMRLKDGSGRTIAASVEELAQKIVDRLTRQSADVILAACLAEDGVADLNPAKSISIDRALRRTPGIARFAISLDRPLVGLGASAPVYYPAIAEMLATESAIPADSDVANAVGAVVGQVRTSVTVFVTMPEDGIYVLNGAGESLRFTDEDRSFADARSRAAEAAMTQARLNGAVDLVLAMDEQVDAPEVEGSRKLIEARFIATASGRPRIAAS</sequence>
<name>A0A5B0VME4_RHITR</name>
<dbReference type="Proteomes" id="UP000323608">
    <property type="component" value="Unassembled WGS sequence"/>
</dbReference>
<dbReference type="InterPro" id="IPR045079">
    <property type="entry name" value="Oxoprolinase-like"/>
</dbReference>
<dbReference type="PANTHER" id="PTHR11365">
    <property type="entry name" value="5-OXOPROLINASE RELATED"/>
    <property type="match status" value="1"/>
</dbReference>
<dbReference type="InterPro" id="IPR002821">
    <property type="entry name" value="Hydantoinase_A"/>
</dbReference>
<feature type="domain" description="Hydantoinase/oxoprolinase N-terminal" evidence="2">
    <location>
        <begin position="7"/>
        <end position="169"/>
    </location>
</feature>
<reference evidence="3 4" key="1">
    <citation type="submission" date="2019-07" db="EMBL/GenBank/DDBJ databases">
        <title>The Draft Genome Sequence of Rhizobium tropici SARCC-755 Associated with Superior Nodulation on Pigeonpea (Cajanus cajan (L.) Millsp.).</title>
        <authorList>
            <person name="Bopape F.L."/>
            <person name="Hassen A.I."/>
            <person name="Swanevelder Z.H."/>
            <person name="Gwata E.T."/>
        </authorList>
    </citation>
    <scope>NUCLEOTIDE SEQUENCE [LARGE SCALE GENOMIC DNA]</scope>
    <source>
        <strain evidence="3 4">SARCC-755</strain>
    </source>
</reference>
<dbReference type="AlphaFoldDB" id="A0A5B0VME4"/>
<dbReference type="GO" id="GO:0006749">
    <property type="term" value="P:glutathione metabolic process"/>
    <property type="evidence" value="ECO:0007669"/>
    <property type="project" value="TreeGrafter"/>
</dbReference>
<comment type="caution">
    <text evidence="3">The sequence shown here is derived from an EMBL/GenBank/DDBJ whole genome shotgun (WGS) entry which is preliminary data.</text>
</comment>
<dbReference type="Pfam" id="PF05378">
    <property type="entry name" value="Hydant_A_N"/>
    <property type="match status" value="1"/>
</dbReference>
<dbReference type="Pfam" id="PF01968">
    <property type="entry name" value="Hydantoinase_A"/>
    <property type="match status" value="1"/>
</dbReference>
<dbReference type="RefSeq" id="WP_149638028.1">
    <property type="nucleotide sequence ID" value="NZ_VNIP01000018.1"/>
</dbReference>
<proteinExistence type="predicted"/>
<evidence type="ECO:0000259" key="2">
    <source>
        <dbReference type="Pfam" id="PF05378"/>
    </source>
</evidence>
<protein>
    <submittedName>
        <fullName evidence="3">Hydantoinase/oxoprolinase family protein</fullName>
    </submittedName>
</protein>
<evidence type="ECO:0000313" key="4">
    <source>
        <dbReference type="Proteomes" id="UP000323608"/>
    </source>
</evidence>
<dbReference type="GO" id="GO:0005829">
    <property type="term" value="C:cytosol"/>
    <property type="evidence" value="ECO:0007669"/>
    <property type="project" value="TreeGrafter"/>
</dbReference>
<dbReference type="EMBL" id="VNIP01000018">
    <property type="protein sequence ID" value="KAA1175544.1"/>
    <property type="molecule type" value="Genomic_DNA"/>
</dbReference>